<proteinExistence type="predicted"/>
<feature type="domain" description="HIG1" evidence="6">
    <location>
        <begin position="91"/>
        <end position="182"/>
    </location>
</feature>
<dbReference type="GO" id="GO:0005743">
    <property type="term" value="C:mitochondrial inner membrane"/>
    <property type="evidence" value="ECO:0007669"/>
    <property type="project" value="EnsemblFungi"/>
</dbReference>
<evidence type="ECO:0000256" key="2">
    <source>
        <dbReference type="ARBA" id="ARBA00022692"/>
    </source>
</evidence>
<reference evidence="7 8" key="1">
    <citation type="journal article" date="2011" name="Proc. Natl. Acad. Sci. U.S.A.">
        <title>Evolutionary erosion of yeast sex chromosomes by mating-type switching accidents.</title>
        <authorList>
            <person name="Gordon J.L."/>
            <person name="Armisen D."/>
            <person name="Proux-Wera E."/>
            <person name="Oheigeartaigh S.S."/>
            <person name="Byrne K.P."/>
            <person name="Wolfe K.H."/>
        </authorList>
    </citation>
    <scope>NUCLEOTIDE SEQUENCE [LARGE SCALE GENOMIC DNA]</scope>
    <source>
        <strain evidence="8">ATCC 76901 / BCRC 22586 / CBS 4309 / NBRC 1992 / NRRL Y-12630</strain>
    </source>
</reference>
<keyword evidence="3 5" id="KW-1133">Transmembrane helix</keyword>
<dbReference type="InterPro" id="IPR007667">
    <property type="entry name" value="Hypoxia_induced_domain"/>
</dbReference>
<dbReference type="InterPro" id="IPR040153">
    <property type="entry name" value="Rcf2"/>
</dbReference>
<dbReference type="GeneID" id="96900502"/>
<evidence type="ECO:0000313" key="8">
    <source>
        <dbReference type="Proteomes" id="UP000001640"/>
    </source>
</evidence>
<keyword evidence="2 5" id="KW-0812">Transmembrane</keyword>
<dbReference type="AlphaFoldDB" id="G0V6C5"/>
<evidence type="ECO:0000256" key="1">
    <source>
        <dbReference type="ARBA" id="ARBA00004173"/>
    </source>
</evidence>
<gene>
    <name evidence="7" type="primary">NCAS0A04590</name>
    <name evidence="7" type="ordered locus">NCAS_0A04590</name>
</gene>
<dbReference type="FunCoup" id="G0V6C5">
    <property type="interactions" value="96"/>
</dbReference>
<dbReference type="OMA" id="GDSRWQT"/>
<dbReference type="PANTHER" id="PTHR28018">
    <property type="entry name" value="RESPIRATORY SUPERCOMPLEX FACTOR 2, MITOCHONDRIAL"/>
    <property type="match status" value="1"/>
</dbReference>
<dbReference type="KEGG" id="ncs:NCAS_0A04590"/>
<dbReference type="PANTHER" id="PTHR28018:SF3">
    <property type="entry name" value="RESPIRATORY SUPERCOMPLEX FACTOR 2, MITOCHONDRIAL"/>
    <property type="match status" value="1"/>
</dbReference>
<dbReference type="GO" id="GO:0033617">
    <property type="term" value="P:mitochondrial respiratory chain complex IV assembly"/>
    <property type="evidence" value="ECO:0007669"/>
    <property type="project" value="EnsemblFungi"/>
</dbReference>
<organism evidence="7 8">
    <name type="scientific">Naumovozyma castellii</name>
    <name type="common">Yeast</name>
    <name type="synonym">Saccharomyces castellii</name>
    <dbReference type="NCBI Taxonomy" id="27288"/>
    <lineage>
        <taxon>Eukaryota</taxon>
        <taxon>Fungi</taxon>
        <taxon>Dikarya</taxon>
        <taxon>Ascomycota</taxon>
        <taxon>Saccharomycotina</taxon>
        <taxon>Saccharomycetes</taxon>
        <taxon>Saccharomycetales</taxon>
        <taxon>Saccharomycetaceae</taxon>
        <taxon>Naumovozyma</taxon>
    </lineage>
</organism>
<keyword evidence="4 5" id="KW-0472">Membrane</keyword>
<evidence type="ECO:0000256" key="5">
    <source>
        <dbReference type="SAM" id="Phobius"/>
    </source>
</evidence>
<dbReference type="PROSITE" id="PS51503">
    <property type="entry name" value="HIG1"/>
    <property type="match status" value="1"/>
</dbReference>
<evidence type="ECO:0000256" key="3">
    <source>
        <dbReference type="ARBA" id="ARBA00022989"/>
    </source>
</evidence>
<evidence type="ECO:0000259" key="6">
    <source>
        <dbReference type="PROSITE" id="PS51503"/>
    </source>
</evidence>
<dbReference type="Pfam" id="PF04588">
    <property type="entry name" value="HIG_1_N"/>
    <property type="match status" value="1"/>
</dbReference>
<sequence length="223" mass="25420">MKILTAEEIKEQKAYTMKGGLIGALAGFATSAVLFKVMPRKYPSLNITRLPYSVKTAFWITPPTVLTVILAEEASNKYDALKYSAEQNEFHDSVHDAQKQLAVPTINEKLFEKVYVNKYKIITAAWAGSLWGSWVLVNRDKIMTTSQKIVQARMYAQFITVALLLASVGLSVYENKLHPNKQNLKEQHRWEKALKYAERQEEAEKNKTGFVSNEERISSQIFK</sequence>
<reference key="2">
    <citation type="submission" date="2011-08" db="EMBL/GenBank/DDBJ databases">
        <title>Genome sequence of Naumovozyma castellii.</title>
        <authorList>
            <person name="Gordon J.L."/>
            <person name="Armisen D."/>
            <person name="Proux-Wera E."/>
            <person name="OhEigeartaigh S.S."/>
            <person name="Byrne K.P."/>
            <person name="Wolfe K.H."/>
        </authorList>
    </citation>
    <scope>NUCLEOTIDE SEQUENCE</scope>
    <source>
        <strain>Type strain:CBS 4309</strain>
    </source>
</reference>
<feature type="transmembrane region" description="Helical" evidence="5">
    <location>
        <begin position="152"/>
        <end position="173"/>
    </location>
</feature>
<evidence type="ECO:0000313" key="7">
    <source>
        <dbReference type="EMBL" id="CCC67017.1"/>
    </source>
</evidence>
<dbReference type="InParanoid" id="G0V6C5"/>
<dbReference type="HOGENOM" id="CLU_079101_3_0_1"/>
<dbReference type="STRING" id="1064592.G0V6C5"/>
<evidence type="ECO:0000256" key="4">
    <source>
        <dbReference type="ARBA" id="ARBA00023136"/>
    </source>
</evidence>
<dbReference type="EMBL" id="HE576752">
    <property type="protein sequence ID" value="CCC67017.1"/>
    <property type="molecule type" value="Genomic_DNA"/>
</dbReference>
<feature type="transmembrane region" description="Helical" evidence="5">
    <location>
        <begin position="20"/>
        <end position="39"/>
    </location>
</feature>
<accession>G0V6C5</accession>
<dbReference type="OrthoDB" id="1915122at2759"/>
<keyword evidence="8" id="KW-1185">Reference proteome</keyword>
<dbReference type="GO" id="GO:0098803">
    <property type="term" value="C:respiratory chain complex"/>
    <property type="evidence" value="ECO:0007669"/>
    <property type="project" value="EnsemblFungi"/>
</dbReference>
<comment type="subcellular location">
    <subcellularLocation>
        <location evidence="1">Mitochondrion</location>
    </subcellularLocation>
</comment>
<dbReference type="Proteomes" id="UP000001640">
    <property type="component" value="Chromosome 1"/>
</dbReference>
<dbReference type="RefSeq" id="XP_003673404.1">
    <property type="nucleotide sequence ID" value="XM_003673356.1"/>
</dbReference>
<protein>
    <recommendedName>
        <fullName evidence="6">HIG1 domain-containing protein</fullName>
    </recommendedName>
</protein>
<dbReference type="GO" id="GO:0031334">
    <property type="term" value="P:positive regulation of protein-containing complex assembly"/>
    <property type="evidence" value="ECO:0007669"/>
    <property type="project" value="EnsemblFungi"/>
</dbReference>
<feature type="transmembrane region" description="Helical" evidence="5">
    <location>
        <begin position="119"/>
        <end position="137"/>
    </location>
</feature>
<name>G0V6C5_NAUCA</name>
<dbReference type="eggNOG" id="ENOG502QT50">
    <property type="taxonomic scope" value="Eukaryota"/>
</dbReference>